<dbReference type="SUPFAM" id="SSF54523">
    <property type="entry name" value="Pili subunits"/>
    <property type="match status" value="1"/>
</dbReference>
<dbReference type="InterPro" id="IPR001082">
    <property type="entry name" value="Pilin"/>
</dbReference>
<evidence type="ECO:0000256" key="3">
    <source>
        <dbReference type="ARBA" id="ARBA00029638"/>
    </source>
</evidence>
<dbReference type="Gene3D" id="3.30.700.10">
    <property type="entry name" value="Glycoprotein, Type 4 Pilin"/>
    <property type="match status" value="1"/>
</dbReference>
<dbReference type="InterPro" id="IPR012902">
    <property type="entry name" value="N_methyl_site"/>
</dbReference>
<comment type="caution">
    <text evidence="6">The sequence shown here is derived from an EMBL/GenBank/DDBJ whole genome shotgun (WGS) entry which is preliminary data.</text>
</comment>
<proteinExistence type="inferred from homology"/>
<comment type="similarity">
    <text evidence="1 4">Belongs to the N-Me-Phe pilin family.</text>
</comment>
<dbReference type="RefSeq" id="WP_106671673.1">
    <property type="nucleotide sequence ID" value="NZ_BMFE01000001.1"/>
</dbReference>
<feature type="transmembrane region" description="Helical" evidence="5">
    <location>
        <begin position="7"/>
        <end position="31"/>
    </location>
</feature>
<dbReference type="EMBL" id="PXNN01000013">
    <property type="protein sequence ID" value="PSF07804.1"/>
    <property type="molecule type" value="Genomic_DNA"/>
</dbReference>
<keyword evidence="2" id="KW-0488">Methylation</keyword>
<evidence type="ECO:0000313" key="7">
    <source>
        <dbReference type="Proteomes" id="UP000238385"/>
    </source>
</evidence>
<evidence type="ECO:0000256" key="4">
    <source>
        <dbReference type="RuleBase" id="RU000389"/>
    </source>
</evidence>
<dbReference type="Proteomes" id="UP000238385">
    <property type="component" value="Unassembled WGS sequence"/>
</dbReference>
<evidence type="ECO:0000256" key="1">
    <source>
        <dbReference type="ARBA" id="ARBA00005233"/>
    </source>
</evidence>
<dbReference type="PROSITE" id="PS00409">
    <property type="entry name" value="PROKAR_NTER_METHYL"/>
    <property type="match status" value="1"/>
</dbReference>
<dbReference type="InterPro" id="IPR045584">
    <property type="entry name" value="Pilin-like"/>
</dbReference>
<dbReference type="GO" id="GO:0007155">
    <property type="term" value="P:cell adhesion"/>
    <property type="evidence" value="ECO:0007669"/>
    <property type="project" value="InterPro"/>
</dbReference>
<dbReference type="Pfam" id="PF07963">
    <property type="entry name" value="N_methyl"/>
    <property type="match status" value="1"/>
</dbReference>
<keyword evidence="7" id="KW-1185">Reference proteome</keyword>
<keyword evidence="5" id="KW-0812">Transmembrane</keyword>
<sequence>MPNPNKGFTLIELMIVVAIIGILAAVAIPLYQSHIAKSQINRAVGELAAYRASFESNLTGSATINNQVLGYVPSTMTNGNSATEIATVNADGSGQLQVTMGGNAHPNVSGTIIRHERTAAGTWSCVIDRSAAANWQASYNPGNCTIL</sequence>
<gene>
    <name evidence="6" type="ORF">C7H08_10355</name>
</gene>
<keyword evidence="5" id="KW-1133">Transmembrane helix</keyword>
<accession>A0A2T1KCE5</accession>
<reference evidence="6 7" key="1">
    <citation type="submission" date="2018-03" db="EMBL/GenBank/DDBJ databases">
        <title>Marinobacter brunus sp. nov., a marine bacterium of Gamma-proteobacteria isolated from the surface seawater of the South China Sea.</title>
        <authorList>
            <person name="Cheng H."/>
            <person name="Wu Y.-H."/>
            <person name="Xamxidin M."/>
            <person name="Xu X.-W."/>
        </authorList>
    </citation>
    <scope>NUCLEOTIDE SEQUENCE [LARGE SCALE GENOMIC DNA]</scope>
    <source>
        <strain evidence="6 7">JCM 30472</strain>
    </source>
</reference>
<organism evidence="6 7">
    <name type="scientific">Marinobacter halophilus</name>
    <dbReference type="NCBI Taxonomy" id="1323740"/>
    <lineage>
        <taxon>Bacteria</taxon>
        <taxon>Pseudomonadati</taxon>
        <taxon>Pseudomonadota</taxon>
        <taxon>Gammaproteobacteria</taxon>
        <taxon>Pseudomonadales</taxon>
        <taxon>Marinobacteraceae</taxon>
        <taxon>Marinobacter</taxon>
    </lineage>
</organism>
<dbReference type="AlphaFoldDB" id="A0A2T1KCE5"/>
<protein>
    <recommendedName>
        <fullName evidence="3">Pilin</fullName>
    </recommendedName>
</protein>
<name>A0A2T1KCE5_9GAMM</name>
<dbReference type="GO" id="GO:0009289">
    <property type="term" value="C:pilus"/>
    <property type="evidence" value="ECO:0007669"/>
    <property type="project" value="InterPro"/>
</dbReference>
<dbReference type="Pfam" id="PF00114">
    <property type="entry name" value="Pilin"/>
    <property type="match status" value="1"/>
</dbReference>
<dbReference type="OrthoDB" id="5918848at2"/>
<dbReference type="NCBIfam" id="TIGR02532">
    <property type="entry name" value="IV_pilin_GFxxxE"/>
    <property type="match status" value="1"/>
</dbReference>
<evidence type="ECO:0000256" key="5">
    <source>
        <dbReference type="SAM" id="Phobius"/>
    </source>
</evidence>
<keyword evidence="5" id="KW-0472">Membrane</keyword>
<evidence type="ECO:0000256" key="2">
    <source>
        <dbReference type="ARBA" id="ARBA00022481"/>
    </source>
</evidence>
<evidence type="ECO:0000313" key="6">
    <source>
        <dbReference type="EMBL" id="PSF07804.1"/>
    </source>
</evidence>
<keyword evidence="4" id="KW-0281">Fimbrium</keyword>